<feature type="compositionally biased region" description="Polar residues" evidence="1">
    <location>
        <begin position="49"/>
        <end position="60"/>
    </location>
</feature>
<proteinExistence type="predicted"/>
<evidence type="ECO:0000313" key="3">
    <source>
        <dbReference type="Proteomes" id="UP001066276"/>
    </source>
</evidence>
<dbReference type="EMBL" id="JANPWB010000003">
    <property type="protein sequence ID" value="KAJ1204265.1"/>
    <property type="molecule type" value="Genomic_DNA"/>
</dbReference>
<protein>
    <submittedName>
        <fullName evidence="2">Uncharacterized protein</fullName>
    </submittedName>
</protein>
<sequence length="141" mass="15014">MARSRTGAARQNGGPRGEAITLFESERGAEGQPSPPRGGAQVAEKAINGRTSPPGTANRSCRQHRAPDEGREEQVGGPELGPLPVWRPGIVKMMMGTQETRLGPDEISCSSQDTADGLLRITPGSSDEIIWKPKAESQRVT</sequence>
<dbReference type="AlphaFoldDB" id="A0AAV7VUB4"/>
<accession>A0AAV7VUB4</accession>
<organism evidence="2 3">
    <name type="scientific">Pleurodeles waltl</name>
    <name type="common">Iberian ribbed newt</name>
    <dbReference type="NCBI Taxonomy" id="8319"/>
    <lineage>
        <taxon>Eukaryota</taxon>
        <taxon>Metazoa</taxon>
        <taxon>Chordata</taxon>
        <taxon>Craniata</taxon>
        <taxon>Vertebrata</taxon>
        <taxon>Euteleostomi</taxon>
        <taxon>Amphibia</taxon>
        <taxon>Batrachia</taxon>
        <taxon>Caudata</taxon>
        <taxon>Salamandroidea</taxon>
        <taxon>Salamandridae</taxon>
        <taxon>Pleurodelinae</taxon>
        <taxon>Pleurodeles</taxon>
    </lineage>
</organism>
<dbReference type="Proteomes" id="UP001066276">
    <property type="component" value="Chromosome 2_1"/>
</dbReference>
<feature type="compositionally biased region" description="Basic and acidic residues" evidence="1">
    <location>
        <begin position="65"/>
        <end position="74"/>
    </location>
</feature>
<reference evidence="2" key="1">
    <citation type="journal article" date="2022" name="bioRxiv">
        <title>Sequencing and chromosome-scale assembly of the giantPleurodeles waltlgenome.</title>
        <authorList>
            <person name="Brown T."/>
            <person name="Elewa A."/>
            <person name="Iarovenko S."/>
            <person name="Subramanian E."/>
            <person name="Araus A.J."/>
            <person name="Petzold A."/>
            <person name="Susuki M."/>
            <person name="Suzuki K.-i.T."/>
            <person name="Hayashi T."/>
            <person name="Toyoda A."/>
            <person name="Oliveira C."/>
            <person name="Osipova E."/>
            <person name="Leigh N.D."/>
            <person name="Simon A."/>
            <person name="Yun M.H."/>
        </authorList>
    </citation>
    <scope>NUCLEOTIDE SEQUENCE</scope>
    <source>
        <strain evidence="2">20211129_DDA</strain>
        <tissue evidence="2">Liver</tissue>
    </source>
</reference>
<feature type="region of interest" description="Disordered" evidence="1">
    <location>
        <begin position="1"/>
        <end position="85"/>
    </location>
</feature>
<comment type="caution">
    <text evidence="2">The sequence shown here is derived from an EMBL/GenBank/DDBJ whole genome shotgun (WGS) entry which is preliminary data.</text>
</comment>
<keyword evidence="3" id="KW-1185">Reference proteome</keyword>
<evidence type="ECO:0000313" key="2">
    <source>
        <dbReference type="EMBL" id="KAJ1204265.1"/>
    </source>
</evidence>
<name>A0AAV7VUB4_PLEWA</name>
<gene>
    <name evidence="2" type="ORF">NDU88_008046</name>
</gene>
<evidence type="ECO:0000256" key="1">
    <source>
        <dbReference type="SAM" id="MobiDB-lite"/>
    </source>
</evidence>